<comment type="catalytic activity">
    <reaction evidence="1">
        <text>Catalyzes the rearrangement of -S-S- bonds in proteins.</text>
        <dbReference type="EC" id="5.3.4.1"/>
    </reaction>
</comment>
<dbReference type="Gene3D" id="3.40.30.10">
    <property type="entry name" value="Glutaredoxin"/>
    <property type="match status" value="3"/>
</dbReference>
<dbReference type="EMBL" id="CAMXCT020001884">
    <property type="protein sequence ID" value="CAL1147223.1"/>
    <property type="molecule type" value="Genomic_DNA"/>
</dbReference>
<dbReference type="InterPro" id="IPR017937">
    <property type="entry name" value="Thioredoxin_CS"/>
</dbReference>
<accession>A0A9P1CN21</accession>
<keyword evidence="5" id="KW-0808">Transferase</keyword>
<feature type="domain" description="Thioredoxin" evidence="12">
    <location>
        <begin position="380"/>
        <end position="513"/>
    </location>
</feature>
<feature type="compositionally biased region" description="Basic residues" evidence="11">
    <location>
        <begin position="512"/>
        <end position="521"/>
    </location>
</feature>
<keyword evidence="7" id="KW-0413">Isomerase</keyword>
<dbReference type="InterPro" id="IPR019378">
    <property type="entry name" value="GDP-Fuc_O-FucTrfase"/>
</dbReference>
<evidence type="ECO:0000259" key="12">
    <source>
        <dbReference type="PROSITE" id="PS51352"/>
    </source>
</evidence>
<dbReference type="AlphaFoldDB" id="A0A9P1CN21"/>
<name>A0A9P1CN21_9DINO</name>
<keyword evidence="9" id="KW-0119">Carbohydrate metabolism</keyword>
<dbReference type="GO" id="GO:0006457">
    <property type="term" value="P:protein folding"/>
    <property type="evidence" value="ECO:0007669"/>
    <property type="project" value="TreeGrafter"/>
</dbReference>
<dbReference type="Pfam" id="PF00085">
    <property type="entry name" value="Thioredoxin"/>
    <property type="match status" value="2"/>
</dbReference>
<evidence type="ECO:0000256" key="9">
    <source>
        <dbReference type="ARBA" id="ARBA00023277"/>
    </source>
</evidence>
<dbReference type="InterPro" id="IPR036249">
    <property type="entry name" value="Thioredoxin-like_sf"/>
</dbReference>
<dbReference type="PANTHER" id="PTHR18929">
    <property type="entry name" value="PROTEIN DISULFIDE ISOMERASE"/>
    <property type="match status" value="1"/>
</dbReference>
<proteinExistence type="inferred from homology"/>
<evidence type="ECO:0000313" key="14">
    <source>
        <dbReference type="EMBL" id="CAL1147223.1"/>
    </source>
</evidence>
<dbReference type="EC" id="5.3.4.1" evidence="4"/>
<dbReference type="GO" id="GO:0005788">
    <property type="term" value="C:endoplasmic reticulum lumen"/>
    <property type="evidence" value="ECO:0007669"/>
    <property type="project" value="UniProtKB-SubCell"/>
</dbReference>
<dbReference type="EMBL" id="CAMXCT010001884">
    <property type="protein sequence ID" value="CAI3993848.1"/>
    <property type="molecule type" value="Genomic_DNA"/>
</dbReference>
<gene>
    <name evidence="13" type="ORF">C1SCF055_LOCUS20554</name>
</gene>
<dbReference type="CDD" id="cd02995">
    <property type="entry name" value="PDI_a_PDI_a'_C"/>
    <property type="match status" value="1"/>
</dbReference>
<dbReference type="PRINTS" id="PR00421">
    <property type="entry name" value="THIOREDOXIN"/>
</dbReference>
<dbReference type="PROSITE" id="PS51352">
    <property type="entry name" value="THIOREDOXIN_2"/>
    <property type="match status" value="2"/>
</dbReference>
<evidence type="ECO:0000256" key="3">
    <source>
        <dbReference type="ARBA" id="ARBA00006347"/>
    </source>
</evidence>
<evidence type="ECO:0000256" key="1">
    <source>
        <dbReference type="ARBA" id="ARBA00001182"/>
    </source>
</evidence>
<dbReference type="PANTHER" id="PTHR18929:SF132">
    <property type="entry name" value="PROTEIN DISULFIDE-ISOMERASE A3"/>
    <property type="match status" value="1"/>
</dbReference>
<keyword evidence="15" id="KW-1185">Reference proteome</keyword>
<evidence type="ECO:0000256" key="5">
    <source>
        <dbReference type="ARBA" id="ARBA00022679"/>
    </source>
</evidence>
<dbReference type="PROSITE" id="PS00194">
    <property type="entry name" value="THIOREDOXIN_1"/>
    <property type="match status" value="2"/>
</dbReference>
<evidence type="ECO:0000256" key="6">
    <source>
        <dbReference type="ARBA" id="ARBA00022824"/>
    </source>
</evidence>
<feature type="domain" description="Thioredoxin" evidence="12">
    <location>
        <begin position="39"/>
        <end position="155"/>
    </location>
</feature>
<evidence type="ECO:0000256" key="10">
    <source>
        <dbReference type="ARBA" id="ARBA00023284"/>
    </source>
</evidence>
<protein>
    <recommendedName>
        <fullName evidence="4">protein disulfide-isomerase</fullName>
        <ecNumber evidence="4">5.3.4.1</ecNumber>
    </recommendedName>
</protein>
<comment type="subcellular location">
    <subcellularLocation>
        <location evidence="2">Endoplasmic reticulum lumen</location>
    </subcellularLocation>
</comment>
<evidence type="ECO:0000256" key="11">
    <source>
        <dbReference type="SAM" id="MobiDB-lite"/>
    </source>
</evidence>
<dbReference type="GO" id="GO:0006004">
    <property type="term" value="P:fucose metabolic process"/>
    <property type="evidence" value="ECO:0007669"/>
    <property type="project" value="UniProtKB-KW"/>
</dbReference>
<feature type="region of interest" description="Disordered" evidence="11">
    <location>
        <begin position="510"/>
        <end position="573"/>
    </location>
</feature>
<feature type="compositionally biased region" description="Low complexity" evidence="11">
    <location>
        <begin position="538"/>
        <end position="553"/>
    </location>
</feature>
<dbReference type="Proteomes" id="UP001152797">
    <property type="component" value="Unassembled WGS sequence"/>
</dbReference>
<evidence type="ECO:0000313" key="13">
    <source>
        <dbReference type="EMBL" id="CAI3993848.1"/>
    </source>
</evidence>
<dbReference type="CDD" id="cd02961">
    <property type="entry name" value="PDI_a_family"/>
    <property type="match status" value="1"/>
</dbReference>
<evidence type="ECO:0000256" key="2">
    <source>
        <dbReference type="ARBA" id="ARBA00004319"/>
    </source>
</evidence>
<sequence>MFSQGPSKASQAFRKRGRRESWFVISRWRIGQLVFSSRLLFVEAAASGTVQDLATGNFSEAVSRPGLSFVEFYAPWCGHCKKLVPEWERTAELCQEADILVAKVDAIAHKSLAQEHEVQSFPTLRLYKGGPKVSVKYEGPRTGDKMAEWAKGKLTEQLVERLGASADGILSWASKKPVAVVGLLDGILESSMLDEVLEDVSFALNPKGAGGEVAVGIVESTPTALLQGLGSGNQKLPCVALLRNFDFEEKVLFFQAEQSWKQSFESMMSWIAKKRVPALIPGSEQTEKFFLQEIDPGNGLVLYFGEDDKLRRDLHELAVASSKEKRLKWVHLKSNTFGDSLAKSVGMSKADFPEVAIWEFGETEEEDKVYRLSQQSSGATFSRSSVEDFVKFWRQGRLSAEKDPVKTVTSDTFDSVVINNQKDVLVELYAPWCGHCKALAPEYKLVAQHYAKDEDVEIVKMDATKHKHPSAEIKSYPTLKLYAKGKKDTPIDGEFKSTRTKDGILEFVEKHRASKSGKGGKKKDGPQPESAKPPPSSPGTVPTAPSVSSSPKPQTTQDGFWVFDDNMDPNTQGQELSEDMIHSLNGYTLVQVGDLGLLLSADGSTRAVRRFRSLAEVKLPKTKEGTSGSFPCPTDPGIESCKVWCQGVASDSTQLHATFAGKSCSEQPQSISDQPACTCYDSEYKVQLAMCIAPCKGGKEPKLPKLQGETCKAGDGKCSAGENTSPRFVLYDTKYGEGFNLQREVYPRAGWVVAEVNKALDAKCGAKLDGECARFVLVLPPWCQVVHWWTGPDHVYWRTFFDSKALKGSKVPVIEFDEYVEIVKGQKVDMAVSLETDNLKSQKETLKNGRGKFLGFAKSVSDCKTKYVKPLEFQKLPSGDLQIVYAGHCDGAIATKELKCAALDGPWPEGVVDLILTLKPKIQSILLKNYDYLLAPDNEKLDALGLRESMLFAPDLRDVAERFIQNAFKGNKYLAAHCRRTDFLRAREKTTPDVSNIAMKLNEVLEQEGIQQVFIATDAQDDLRSELQKQVKASVVFYDSANGAIKFDHKGKQALELTSYLCKEQADAIKMPTLGGAECMVWRRFHCSKSAPMATGRIQRAAKCRHSWQL</sequence>
<keyword evidence="6" id="KW-0256">Endoplasmic reticulum</keyword>
<comment type="similarity">
    <text evidence="3">Belongs to the protein disulfide isomerase family.</text>
</comment>
<dbReference type="Gene3D" id="3.40.50.11340">
    <property type="match status" value="1"/>
</dbReference>
<dbReference type="GO" id="GO:0016740">
    <property type="term" value="F:transferase activity"/>
    <property type="evidence" value="ECO:0007669"/>
    <property type="project" value="UniProtKB-KW"/>
</dbReference>
<organism evidence="13">
    <name type="scientific">Cladocopium goreaui</name>
    <dbReference type="NCBI Taxonomy" id="2562237"/>
    <lineage>
        <taxon>Eukaryota</taxon>
        <taxon>Sar</taxon>
        <taxon>Alveolata</taxon>
        <taxon>Dinophyceae</taxon>
        <taxon>Suessiales</taxon>
        <taxon>Symbiodiniaceae</taxon>
        <taxon>Cladocopium</taxon>
    </lineage>
</organism>
<dbReference type="EMBL" id="CAMXCT030001884">
    <property type="protein sequence ID" value="CAL4781160.1"/>
    <property type="molecule type" value="Genomic_DNA"/>
</dbReference>
<dbReference type="OrthoDB" id="72053at2759"/>
<evidence type="ECO:0000256" key="8">
    <source>
        <dbReference type="ARBA" id="ARBA00023253"/>
    </source>
</evidence>
<keyword evidence="8" id="KW-0294">Fucose metabolism</keyword>
<reference evidence="13" key="1">
    <citation type="submission" date="2022-10" db="EMBL/GenBank/DDBJ databases">
        <authorList>
            <person name="Chen Y."/>
            <person name="Dougan E. K."/>
            <person name="Chan C."/>
            <person name="Rhodes N."/>
            <person name="Thang M."/>
        </authorList>
    </citation>
    <scope>NUCLEOTIDE SEQUENCE</scope>
</reference>
<keyword evidence="10" id="KW-0676">Redox-active center</keyword>
<dbReference type="Gene3D" id="3.40.50.11350">
    <property type="match status" value="1"/>
</dbReference>
<reference evidence="14" key="2">
    <citation type="submission" date="2024-04" db="EMBL/GenBank/DDBJ databases">
        <authorList>
            <person name="Chen Y."/>
            <person name="Shah S."/>
            <person name="Dougan E. K."/>
            <person name="Thang M."/>
            <person name="Chan C."/>
        </authorList>
    </citation>
    <scope>NUCLEOTIDE SEQUENCE [LARGE SCALE GENOMIC DNA]</scope>
</reference>
<dbReference type="InterPro" id="IPR013766">
    <property type="entry name" value="Thioredoxin_domain"/>
</dbReference>
<dbReference type="Pfam" id="PF10250">
    <property type="entry name" value="O-FucT"/>
    <property type="match status" value="1"/>
</dbReference>
<dbReference type="GO" id="GO:0003756">
    <property type="term" value="F:protein disulfide isomerase activity"/>
    <property type="evidence" value="ECO:0007669"/>
    <property type="project" value="UniProtKB-EC"/>
</dbReference>
<evidence type="ECO:0000256" key="7">
    <source>
        <dbReference type="ARBA" id="ARBA00023235"/>
    </source>
</evidence>
<dbReference type="SUPFAM" id="SSF52833">
    <property type="entry name" value="Thioredoxin-like"/>
    <property type="match status" value="2"/>
</dbReference>
<evidence type="ECO:0000313" key="15">
    <source>
        <dbReference type="Proteomes" id="UP001152797"/>
    </source>
</evidence>
<evidence type="ECO:0000256" key="4">
    <source>
        <dbReference type="ARBA" id="ARBA00012723"/>
    </source>
</evidence>
<dbReference type="GO" id="GO:0034976">
    <property type="term" value="P:response to endoplasmic reticulum stress"/>
    <property type="evidence" value="ECO:0007669"/>
    <property type="project" value="TreeGrafter"/>
</dbReference>
<comment type="caution">
    <text evidence="13">The sequence shown here is derived from an EMBL/GenBank/DDBJ whole genome shotgun (WGS) entry which is preliminary data.</text>
</comment>